<dbReference type="PANTHER" id="PTHR10696:SF51">
    <property type="entry name" value="TRIMETHYLLYSINE DIOXYGENASE, MITOCHONDRIAL"/>
    <property type="match status" value="1"/>
</dbReference>
<dbReference type="PANTHER" id="PTHR10696">
    <property type="entry name" value="GAMMA-BUTYROBETAINE HYDROXYLASE-RELATED"/>
    <property type="match status" value="1"/>
</dbReference>
<accession>A0A1I4Q4S4</accession>
<dbReference type="CDD" id="cd00250">
    <property type="entry name" value="CAS_like"/>
    <property type="match status" value="1"/>
</dbReference>
<evidence type="ECO:0000256" key="2">
    <source>
        <dbReference type="ARBA" id="ARBA00001961"/>
    </source>
</evidence>
<dbReference type="Gene3D" id="3.30.2020.30">
    <property type="match status" value="1"/>
</dbReference>
<evidence type="ECO:0000256" key="8">
    <source>
        <dbReference type="ARBA" id="ARBA00023004"/>
    </source>
</evidence>
<dbReference type="InterPro" id="IPR012775">
    <property type="entry name" value="GBBH-like"/>
</dbReference>
<dbReference type="InterPro" id="IPR038492">
    <property type="entry name" value="GBBH-like_N_sf"/>
</dbReference>
<dbReference type="UniPathway" id="UPA00118"/>
<comment type="similarity">
    <text evidence="3">Belongs to the gamma-BBH/TMLD family.</text>
</comment>
<dbReference type="AlphaFoldDB" id="A0A1I4Q4S4"/>
<protein>
    <recommendedName>
        <fullName evidence="4">trimethyllysine dioxygenase</fullName>
        <ecNumber evidence="4">1.14.11.8</ecNumber>
    </recommendedName>
    <alternativeName>
        <fullName evidence="10">Epsilon-trimethyllysine 2-oxoglutarate dioxygenase</fullName>
    </alternativeName>
    <alternativeName>
        <fullName evidence="9">TML hydroxylase</fullName>
    </alternativeName>
    <alternativeName>
        <fullName evidence="11">TML-alpha-ketoglutarate dioxygenase</fullName>
    </alternativeName>
</protein>
<dbReference type="GO" id="GO:0045329">
    <property type="term" value="P:carnitine biosynthetic process"/>
    <property type="evidence" value="ECO:0007669"/>
    <property type="project" value="UniProtKB-UniPathway"/>
</dbReference>
<dbReference type="InterPro" id="IPR010376">
    <property type="entry name" value="GBBH-like_N"/>
</dbReference>
<dbReference type="Proteomes" id="UP000198519">
    <property type="component" value="Unassembled WGS sequence"/>
</dbReference>
<comment type="cofactor">
    <cofactor evidence="1">
        <name>Fe(2+)</name>
        <dbReference type="ChEBI" id="CHEBI:29033"/>
    </cofactor>
</comment>
<dbReference type="InterPro" id="IPR042098">
    <property type="entry name" value="TauD-like_sf"/>
</dbReference>
<evidence type="ECO:0000256" key="1">
    <source>
        <dbReference type="ARBA" id="ARBA00001954"/>
    </source>
</evidence>
<evidence type="ECO:0000313" key="17">
    <source>
        <dbReference type="Proteomes" id="UP000198519"/>
    </source>
</evidence>
<dbReference type="Pfam" id="PF06155">
    <property type="entry name" value="GBBH-like_N"/>
    <property type="match status" value="1"/>
</dbReference>
<dbReference type="FunFam" id="3.60.130.10:FF:000001">
    <property type="entry name" value="Trimethyllysine dioxygenase, mitochondrial"/>
    <property type="match status" value="1"/>
</dbReference>
<evidence type="ECO:0000256" key="10">
    <source>
        <dbReference type="ARBA" id="ARBA00031778"/>
    </source>
</evidence>
<comment type="function">
    <text evidence="12">Converts trimethyllysine (TML) into hydroxytrimethyllysine (HTML).</text>
</comment>
<organism evidence="16 17">
    <name type="scientific">Marinobacter zhejiangensis</name>
    <dbReference type="NCBI Taxonomy" id="488535"/>
    <lineage>
        <taxon>Bacteria</taxon>
        <taxon>Pseudomonadati</taxon>
        <taxon>Pseudomonadota</taxon>
        <taxon>Gammaproteobacteria</taxon>
        <taxon>Pseudomonadales</taxon>
        <taxon>Marinobacteraceae</taxon>
        <taxon>Marinobacter</taxon>
    </lineage>
</organism>
<keyword evidence="5" id="KW-0479">Metal-binding</keyword>
<dbReference type="Pfam" id="PF02668">
    <property type="entry name" value="TauD"/>
    <property type="match status" value="1"/>
</dbReference>
<dbReference type="InterPro" id="IPR003819">
    <property type="entry name" value="TauD/TfdA-like"/>
</dbReference>
<comment type="cofactor">
    <cofactor evidence="2">
        <name>L-ascorbate</name>
        <dbReference type="ChEBI" id="CHEBI:38290"/>
    </cofactor>
</comment>
<keyword evidence="7" id="KW-0560">Oxidoreductase</keyword>
<dbReference type="GO" id="GO:0050353">
    <property type="term" value="F:trimethyllysine dioxygenase activity"/>
    <property type="evidence" value="ECO:0007669"/>
    <property type="project" value="UniProtKB-EC"/>
</dbReference>
<dbReference type="STRING" id="488535.SAMN04487963_2170"/>
<dbReference type="InterPro" id="IPR050411">
    <property type="entry name" value="AlphaKG_dependent_hydroxylases"/>
</dbReference>
<evidence type="ECO:0000256" key="9">
    <source>
        <dbReference type="ARBA" id="ARBA00030363"/>
    </source>
</evidence>
<feature type="domain" description="TauD/TfdA-like" evidence="14">
    <location>
        <begin position="150"/>
        <end position="385"/>
    </location>
</feature>
<evidence type="ECO:0000256" key="5">
    <source>
        <dbReference type="ARBA" id="ARBA00022723"/>
    </source>
</evidence>
<dbReference type="GO" id="GO:0005506">
    <property type="term" value="F:iron ion binding"/>
    <property type="evidence" value="ECO:0007669"/>
    <property type="project" value="InterPro"/>
</dbReference>
<feature type="domain" description="Gamma-butyrobetaine hydroxylase-like N-terminal" evidence="15">
    <location>
        <begin position="39"/>
        <end position="117"/>
    </location>
</feature>
<keyword evidence="17" id="KW-1185">Reference proteome</keyword>
<evidence type="ECO:0000256" key="6">
    <source>
        <dbReference type="ARBA" id="ARBA00022964"/>
    </source>
</evidence>
<reference evidence="17" key="1">
    <citation type="submission" date="2016-10" db="EMBL/GenBank/DDBJ databases">
        <authorList>
            <person name="Varghese N."/>
            <person name="Submissions S."/>
        </authorList>
    </citation>
    <scope>NUCLEOTIDE SEQUENCE [LARGE SCALE GENOMIC DNA]</scope>
    <source>
        <strain evidence="17">CGMCC 1.7061</strain>
    </source>
</reference>
<evidence type="ECO:0000256" key="11">
    <source>
        <dbReference type="ARBA" id="ARBA00032283"/>
    </source>
</evidence>
<sequence length="413" mass="46872">MFIRLSHGLARVRVRYFLKADVSPMSVENQIETFRFTPEELQIDWQDGQTSRLHCVWLRDHCQMPSSRNAQNGQRLMNVTDFPDDLRIEGVTQQANGDLVVAFAPEGHESVFSQAWLLNNCYCLNATFDDRSEAAKTLWDAESFSSLSFTDYQHYCQDERAKRDCLQQVRDHGFALLSGVPCDEGQILEVIRTFGFCRETNYGPLFDVRTVVDPNNLAFSNLGLGCHADNPYRDPVPTVQLLHCLASSTEGGDSILVDGFKAASILRQEAPEHFEQLCRQYLNYRFSDATTELRSRVPMIEVDDRGYVTKVRYNNRSIDTVRLAPESVAAFYQAYRHYAGILERPELKLTFKLRPGDLVVFDNTRVMHARTAFSAGGQRHLQGAYADLDGLYSTLAVLERARNTNELVQGALA</sequence>
<evidence type="ECO:0000259" key="15">
    <source>
        <dbReference type="Pfam" id="PF06155"/>
    </source>
</evidence>
<evidence type="ECO:0000256" key="12">
    <source>
        <dbReference type="ARBA" id="ARBA00046008"/>
    </source>
</evidence>
<dbReference type="SUPFAM" id="SSF51197">
    <property type="entry name" value="Clavaminate synthase-like"/>
    <property type="match status" value="1"/>
</dbReference>
<dbReference type="Gene3D" id="3.60.130.10">
    <property type="entry name" value="Clavaminate synthase-like"/>
    <property type="match status" value="1"/>
</dbReference>
<comment type="catalytic activity">
    <reaction evidence="13">
        <text>N(6),N(6),N(6)-trimethyl-L-lysine + 2-oxoglutarate + O2 = (3S)-3-hydroxy-N(6),N(6),N(6)-trimethyl-L-lysine + succinate + CO2</text>
        <dbReference type="Rhea" id="RHEA:14181"/>
        <dbReference type="ChEBI" id="CHEBI:15379"/>
        <dbReference type="ChEBI" id="CHEBI:16526"/>
        <dbReference type="ChEBI" id="CHEBI:16810"/>
        <dbReference type="ChEBI" id="CHEBI:30031"/>
        <dbReference type="ChEBI" id="CHEBI:58100"/>
        <dbReference type="ChEBI" id="CHEBI:141499"/>
        <dbReference type="EC" id="1.14.11.8"/>
    </reaction>
</comment>
<gene>
    <name evidence="16" type="ORF">SAMN04487963_2170</name>
</gene>
<dbReference type="NCBIfam" id="TIGR02409">
    <property type="entry name" value="carnitine_bodg"/>
    <property type="match status" value="1"/>
</dbReference>
<keyword evidence="8" id="KW-0408">Iron</keyword>
<keyword evidence="6 16" id="KW-0223">Dioxygenase</keyword>
<evidence type="ECO:0000256" key="4">
    <source>
        <dbReference type="ARBA" id="ARBA00012267"/>
    </source>
</evidence>
<proteinExistence type="inferred from homology"/>
<dbReference type="EMBL" id="FOUE01000003">
    <property type="protein sequence ID" value="SFM34856.1"/>
    <property type="molecule type" value="Genomic_DNA"/>
</dbReference>
<dbReference type="EC" id="1.14.11.8" evidence="4"/>
<evidence type="ECO:0000256" key="7">
    <source>
        <dbReference type="ARBA" id="ARBA00023002"/>
    </source>
</evidence>
<evidence type="ECO:0000256" key="13">
    <source>
        <dbReference type="ARBA" id="ARBA00049334"/>
    </source>
</evidence>
<evidence type="ECO:0000313" key="16">
    <source>
        <dbReference type="EMBL" id="SFM34856.1"/>
    </source>
</evidence>
<dbReference type="FunFam" id="3.30.2020.30:FF:000002">
    <property type="entry name" value="Putative gamma-butyrobetaine dioxygenase"/>
    <property type="match status" value="1"/>
</dbReference>
<name>A0A1I4Q4S4_9GAMM</name>
<evidence type="ECO:0000259" key="14">
    <source>
        <dbReference type="Pfam" id="PF02668"/>
    </source>
</evidence>
<evidence type="ECO:0000256" key="3">
    <source>
        <dbReference type="ARBA" id="ARBA00008654"/>
    </source>
</evidence>